<dbReference type="Proteomes" id="UP000076532">
    <property type="component" value="Unassembled WGS sequence"/>
</dbReference>
<dbReference type="GO" id="GO:0008235">
    <property type="term" value="F:metalloexopeptidase activity"/>
    <property type="evidence" value="ECO:0007669"/>
    <property type="project" value="InterPro"/>
</dbReference>
<dbReference type="PANTHER" id="PTHR12147">
    <property type="entry name" value="METALLOPEPTIDASE M28 FAMILY MEMBER"/>
    <property type="match status" value="1"/>
</dbReference>
<dbReference type="Gene3D" id="3.40.630.10">
    <property type="entry name" value="Zn peptidases"/>
    <property type="match status" value="1"/>
</dbReference>
<evidence type="ECO:0000256" key="6">
    <source>
        <dbReference type="ARBA" id="ARBA00022801"/>
    </source>
</evidence>
<comment type="cofactor">
    <cofactor evidence="1">
        <name>Zn(2+)</name>
        <dbReference type="ChEBI" id="CHEBI:29105"/>
    </cofactor>
</comment>
<keyword evidence="2" id="KW-0031">Aminopeptidase</keyword>
<evidence type="ECO:0000259" key="10">
    <source>
        <dbReference type="Pfam" id="PF04389"/>
    </source>
</evidence>
<gene>
    <name evidence="11" type="ORF">FIBSPDRAFT_752703</name>
</gene>
<evidence type="ECO:0000256" key="9">
    <source>
        <dbReference type="RuleBase" id="RU361240"/>
    </source>
</evidence>
<protein>
    <recommendedName>
        <fullName evidence="9">Peptide hydrolase</fullName>
        <ecNumber evidence="9">3.4.-.-</ecNumber>
    </recommendedName>
</protein>
<proteinExistence type="inferred from homology"/>
<evidence type="ECO:0000256" key="7">
    <source>
        <dbReference type="ARBA" id="ARBA00022833"/>
    </source>
</evidence>
<name>A0A166CNR5_9AGAM</name>
<feature type="domain" description="Peptidase M28" evidence="10">
    <location>
        <begin position="181"/>
        <end position="384"/>
    </location>
</feature>
<evidence type="ECO:0000313" key="12">
    <source>
        <dbReference type="Proteomes" id="UP000076532"/>
    </source>
</evidence>
<sequence length="401" mass="44176">MSIFSAQEQQGLMLKLLEQHDIVDVMHMTGHGDGLDEVRLLEVDGERELRLMTEGDKLRLKKDGHSFVDVTDHLGLGQLNAQRGRIASIPTGSLRTADVASRRWHAVASMLKDLDDSHLKKDIVKLTSFWNRSHRSRWGLLSSNWIHDQAESILRDGYSLDSAAKTSVKKFHHLFLQNSIIARIESSDDSVKPDDKGIIIISAHQDSLNYALPFYRAPGADDDGSGTVTILQVLRSLAAVSFTPPPNTGLEVHWYAGEEAGLLGSQDVAAAYEKADASVKGVLHMDMTAFVRNGTTPIVAFFGQHTNPNLTAFATRVVDEYLNVGWNMTEFPNPRAGSDHMSWTKAGYPAAFAAEGLFENFAPNVHTVYDAIENGGQYSFEHMLEFVKLGIAFVVELSAAA</sequence>
<dbReference type="GO" id="GO:0006508">
    <property type="term" value="P:proteolysis"/>
    <property type="evidence" value="ECO:0007669"/>
    <property type="project" value="UniProtKB-KW"/>
</dbReference>
<reference evidence="11 12" key="1">
    <citation type="journal article" date="2016" name="Mol. Biol. Evol.">
        <title>Comparative Genomics of Early-Diverging Mushroom-Forming Fungi Provides Insights into the Origins of Lignocellulose Decay Capabilities.</title>
        <authorList>
            <person name="Nagy L.G."/>
            <person name="Riley R."/>
            <person name="Tritt A."/>
            <person name="Adam C."/>
            <person name="Daum C."/>
            <person name="Floudas D."/>
            <person name="Sun H."/>
            <person name="Yadav J.S."/>
            <person name="Pangilinan J."/>
            <person name="Larsson K.H."/>
            <person name="Matsuura K."/>
            <person name="Barry K."/>
            <person name="Labutti K."/>
            <person name="Kuo R."/>
            <person name="Ohm R.A."/>
            <person name="Bhattacharya S.S."/>
            <person name="Shirouzu T."/>
            <person name="Yoshinaga Y."/>
            <person name="Martin F.M."/>
            <person name="Grigoriev I.V."/>
            <person name="Hibbett D.S."/>
        </authorList>
    </citation>
    <scope>NUCLEOTIDE SEQUENCE [LARGE SCALE GENOMIC DNA]</scope>
    <source>
        <strain evidence="11 12">CBS 109695</strain>
    </source>
</reference>
<evidence type="ECO:0000256" key="8">
    <source>
        <dbReference type="ARBA" id="ARBA00043962"/>
    </source>
</evidence>
<comment type="similarity">
    <text evidence="8">Belongs to the peptidase M28 family. M28E subfamily.</text>
</comment>
<evidence type="ECO:0000256" key="1">
    <source>
        <dbReference type="ARBA" id="ARBA00001947"/>
    </source>
</evidence>
<keyword evidence="3 9" id="KW-0645">Protease</keyword>
<evidence type="ECO:0000256" key="2">
    <source>
        <dbReference type="ARBA" id="ARBA00022438"/>
    </source>
</evidence>
<dbReference type="InterPro" id="IPR045175">
    <property type="entry name" value="M28_fam"/>
</dbReference>
<accession>A0A166CNR5</accession>
<dbReference type="EC" id="3.4.-.-" evidence="9"/>
<keyword evidence="4 9" id="KW-0479">Metal-binding</keyword>
<dbReference type="GO" id="GO:0046872">
    <property type="term" value="F:metal ion binding"/>
    <property type="evidence" value="ECO:0007669"/>
    <property type="project" value="UniProtKB-KW"/>
</dbReference>
<keyword evidence="7 9" id="KW-0862">Zinc</keyword>
<dbReference type="InterPro" id="IPR007484">
    <property type="entry name" value="Peptidase_M28"/>
</dbReference>
<organism evidence="11 12">
    <name type="scientific">Athelia psychrophila</name>
    <dbReference type="NCBI Taxonomy" id="1759441"/>
    <lineage>
        <taxon>Eukaryota</taxon>
        <taxon>Fungi</taxon>
        <taxon>Dikarya</taxon>
        <taxon>Basidiomycota</taxon>
        <taxon>Agaricomycotina</taxon>
        <taxon>Agaricomycetes</taxon>
        <taxon>Agaricomycetidae</taxon>
        <taxon>Atheliales</taxon>
        <taxon>Atheliaceae</taxon>
        <taxon>Athelia</taxon>
    </lineage>
</organism>
<dbReference type="Pfam" id="PF04389">
    <property type="entry name" value="Peptidase_M28"/>
    <property type="match status" value="1"/>
</dbReference>
<keyword evidence="5" id="KW-0732">Signal</keyword>
<dbReference type="SUPFAM" id="SSF53187">
    <property type="entry name" value="Zn-dependent exopeptidases"/>
    <property type="match status" value="1"/>
</dbReference>
<dbReference type="AlphaFoldDB" id="A0A166CNR5"/>
<dbReference type="STRING" id="436010.A0A166CNR5"/>
<keyword evidence="6 9" id="KW-0378">Hydrolase</keyword>
<dbReference type="GO" id="GO:0004177">
    <property type="term" value="F:aminopeptidase activity"/>
    <property type="evidence" value="ECO:0007669"/>
    <property type="project" value="UniProtKB-KW"/>
</dbReference>
<evidence type="ECO:0000256" key="3">
    <source>
        <dbReference type="ARBA" id="ARBA00022670"/>
    </source>
</evidence>
<dbReference type="PANTHER" id="PTHR12147:SF56">
    <property type="entry name" value="AMINOPEPTIDASE YDR415C-RELATED"/>
    <property type="match status" value="1"/>
</dbReference>
<dbReference type="EMBL" id="KV417626">
    <property type="protein sequence ID" value="KZP13852.1"/>
    <property type="molecule type" value="Genomic_DNA"/>
</dbReference>
<keyword evidence="12" id="KW-1185">Reference proteome</keyword>
<evidence type="ECO:0000256" key="4">
    <source>
        <dbReference type="ARBA" id="ARBA00022723"/>
    </source>
</evidence>
<evidence type="ECO:0000313" key="11">
    <source>
        <dbReference type="EMBL" id="KZP13852.1"/>
    </source>
</evidence>
<evidence type="ECO:0000256" key="5">
    <source>
        <dbReference type="ARBA" id="ARBA00022729"/>
    </source>
</evidence>
<dbReference type="OrthoDB" id="2214at2759"/>